<dbReference type="PANTHER" id="PTHR11818:SF139">
    <property type="entry name" value="CRYSTALLIN, GAMMA M1-RELATED"/>
    <property type="match status" value="1"/>
</dbReference>
<evidence type="ECO:0000256" key="1">
    <source>
        <dbReference type="ARBA" id="ARBA00003689"/>
    </source>
</evidence>
<dbReference type="GO" id="GO:0005212">
    <property type="term" value="F:structural constituent of eye lens"/>
    <property type="evidence" value="ECO:0007669"/>
    <property type="project" value="UniProtKB-KW"/>
</dbReference>
<feature type="domain" description="Beta/gamma crystallin 'Greek key'" evidence="5">
    <location>
        <begin position="179"/>
        <end position="219"/>
    </location>
</feature>
<dbReference type="GO" id="GO:0002088">
    <property type="term" value="P:lens development in camera-type eye"/>
    <property type="evidence" value="ECO:0007669"/>
    <property type="project" value="TreeGrafter"/>
</dbReference>
<name>A0AA88TUZ7_9TELE</name>
<comment type="caution">
    <text evidence="6">The sequence shown here is derived from an EMBL/GenBank/DDBJ whole genome shotgun (WGS) entry which is preliminary data.</text>
</comment>
<organism evidence="6 7">
    <name type="scientific">Cirrhinus molitorella</name>
    <name type="common">mud carp</name>
    <dbReference type="NCBI Taxonomy" id="172907"/>
    <lineage>
        <taxon>Eukaryota</taxon>
        <taxon>Metazoa</taxon>
        <taxon>Chordata</taxon>
        <taxon>Craniata</taxon>
        <taxon>Vertebrata</taxon>
        <taxon>Euteleostomi</taxon>
        <taxon>Actinopterygii</taxon>
        <taxon>Neopterygii</taxon>
        <taxon>Teleostei</taxon>
        <taxon>Ostariophysi</taxon>
        <taxon>Cypriniformes</taxon>
        <taxon>Cyprinidae</taxon>
        <taxon>Labeoninae</taxon>
        <taxon>Labeonini</taxon>
        <taxon>Cirrhinus</taxon>
    </lineage>
</organism>
<dbReference type="InterPro" id="IPR050252">
    <property type="entry name" value="Beta/Gamma-Crystallin"/>
</dbReference>
<dbReference type="GO" id="GO:0007601">
    <property type="term" value="P:visual perception"/>
    <property type="evidence" value="ECO:0007669"/>
    <property type="project" value="TreeGrafter"/>
</dbReference>
<evidence type="ECO:0000256" key="3">
    <source>
        <dbReference type="ARBA" id="ARBA00022613"/>
    </source>
</evidence>
<evidence type="ECO:0000313" key="6">
    <source>
        <dbReference type="EMBL" id="KAK2905112.1"/>
    </source>
</evidence>
<dbReference type="EMBL" id="JAUYZG010000006">
    <property type="protein sequence ID" value="KAK2905112.1"/>
    <property type="molecule type" value="Genomic_DNA"/>
</dbReference>
<dbReference type="FunFam" id="2.60.20.10:FF:000003">
    <property type="entry name" value="Crystallin gamma S"/>
    <property type="match status" value="1"/>
</dbReference>
<dbReference type="AlphaFoldDB" id="A0AA88TUZ7"/>
<feature type="domain" description="Beta/gamma crystallin 'Greek key'" evidence="5">
    <location>
        <begin position="128"/>
        <end position="173"/>
    </location>
</feature>
<reference evidence="6" key="1">
    <citation type="submission" date="2023-08" db="EMBL/GenBank/DDBJ databases">
        <title>Chromosome-level Genome Assembly of mud carp (Cirrhinus molitorella).</title>
        <authorList>
            <person name="Liu H."/>
        </authorList>
    </citation>
    <scope>NUCLEOTIDE SEQUENCE</scope>
    <source>
        <strain evidence="6">Prfri</strain>
        <tissue evidence="6">Muscle</tissue>
    </source>
</reference>
<protein>
    <recommendedName>
        <fullName evidence="5">Beta/gamma crystallin 'Greek key' domain-containing protein</fullName>
    </recommendedName>
</protein>
<dbReference type="Gene3D" id="2.60.20.10">
    <property type="entry name" value="Crystallins"/>
    <property type="match status" value="2"/>
</dbReference>
<sequence>MCPLLEDDHLRVAIEIPLSRKGWSPLTSALIYISSWQKPCEVYFSLYLSSLTGSPYGACGEAVSSQDAMTLLQKGKRSCDSDSEMEEKDQIIFYEDRNFQGRSYECMSDCTDISSYLSRVGSIRVDSGCFMVYERNSFMGNQFFLRRGEYHDMQRMMSMGMMFDSIRSCRMIPPYRGSFRMRIYERDNFGGQMYELMDDCDNIMERYRMSDCQSCHVMDGHWLMYEQPHYRGRMVYFRPGEYRSFRDMGYSNMRFMSMRRITDMC</sequence>
<keyword evidence="3" id="KW-0273">Eye lens protein</keyword>
<dbReference type="InterPro" id="IPR011024">
    <property type="entry name" value="G_crystallin-like"/>
</dbReference>
<evidence type="ECO:0000256" key="2">
    <source>
        <dbReference type="ARBA" id="ARBA00009646"/>
    </source>
</evidence>
<dbReference type="PROSITE" id="PS50915">
    <property type="entry name" value="CRYSTALLIN_BETA_GAMMA"/>
    <property type="match status" value="4"/>
</dbReference>
<dbReference type="PANTHER" id="PTHR11818">
    <property type="entry name" value="BETA/GAMMA CRYSTALLIN"/>
    <property type="match status" value="1"/>
</dbReference>
<feature type="domain" description="Beta/gamma crystallin 'Greek key'" evidence="5">
    <location>
        <begin position="220"/>
        <end position="262"/>
    </location>
</feature>
<evidence type="ECO:0000313" key="7">
    <source>
        <dbReference type="Proteomes" id="UP001187343"/>
    </source>
</evidence>
<dbReference type="Proteomes" id="UP001187343">
    <property type="component" value="Unassembled WGS sequence"/>
</dbReference>
<dbReference type="FunFam" id="2.60.20.10:FF:000001">
    <property type="entry name" value="Crystallin gamma S"/>
    <property type="match status" value="1"/>
</dbReference>
<proteinExistence type="inferred from homology"/>
<dbReference type="SUPFAM" id="SSF49695">
    <property type="entry name" value="gamma-Crystallin-like"/>
    <property type="match status" value="1"/>
</dbReference>
<comment type="function">
    <text evidence="1">Crystallins are the dominant structural components of the vertebrate eye lens.</text>
</comment>
<feature type="domain" description="Beta/gamma crystallin 'Greek key'" evidence="5">
    <location>
        <begin position="89"/>
        <end position="127"/>
    </location>
</feature>
<dbReference type="SMART" id="SM00247">
    <property type="entry name" value="XTALbg"/>
    <property type="match status" value="2"/>
</dbReference>
<comment type="similarity">
    <text evidence="2">Belongs to the beta/gamma-crystallin family.</text>
</comment>
<keyword evidence="4" id="KW-0677">Repeat</keyword>
<dbReference type="InterPro" id="IPR001064">
    <property type="entry name" value="Beta/gamma_crystallin"/>
</dbReference>
<keyword evidence="7" id="KW-1185">Reference proteome</keyword>
<gene>
    <name evidence="6" type="ORF">Q8A67_006911</name>
</gene>
<dbReference type="PRINTS" id="PR01367">
    <property type="entry name" value="BGCRYSTALLIN"/>
</dbReference>
<evidence type="ECO:0000259" key="5">
    <source>
        <dbReference type="PROSITE" id="PS50915"/>
    </source>
</evidence>
<accession>A0AA88TUZ7</accession>
<evidence type="ECO:0000256" key="4">
    <source>
        <dbReference type="ARBA" id="ARBA00022737"/>
    </source>
</evidence>
<dbReference type="Pfam" id="PF00030">
    <property type="entry name" value="Crystall"/>
    <property type="match status" value="2"/>
</dbReference>